<sequence>MLGAFTRLIVREADDKFHASQTKTSFSLPSTPTTYPISSLGQQLGHLLRKEMKISKAPQLLKKAAAMCKSKTGVLAGRLLVLAALQRRRMSSVAVISHKIHALVVADRESVDCHKSLMMRKVEKKQVVVHGVGMAADLSYQLALLDQESGHHGCLDWTLHPIFSDDDECCTDEYEEDDHSCYVDDEDEPSIMDVIRNNRKMEGLEFNMEDEIDQAADLFIWRFRQQLNKSL</sequence>
<accession>A0ACD5XZZ8</accession>
<keyword evidence="2" id="KW-1185">Reference proteome</keyword>
<dbReference type="Proteomes" id="UP001732700">
    <property type="component" value="Chromosome 5C"/>
</dbReference>
<evidence type="ECO:0000313" key="2">
    <source>
        <dbReference type="Proteomes" id="UP001732700"/>
    </source>
</evidence>
<reference evidence="1" key="1">
    <citation type="submission" date="2021-05" db="EMBL/GenBank/DDBJ databases">
        <authorList>
            <person name="Scholz U."/>
            <person name="Mascher M."/>
            <person name="Fiebig A."/>
        </authorList>
    </citation>
    <scope>NUCLEOTIDE SEQUENCE [LARGE SCALE GENOMIC DNA]</scope>
</reference>
<name>A0ACD5XZZ8_AVESA</name>
<protein>
    <submittedName>
        <fullName evidence="1">Uncharacterized protein</fullName>
    </submittedName>
</protein>
<reference evidence="1" key="2">
    <citation type="submission" date="2025-09" db="UniProtKB">
        <authorList>
            <consortium name="EnsemblPlants"/>
        </authorList>
    </citation>
    <scope>IDENTIFICATION</scope>
</reference>
<proteinExistence type="predicted"/>
<evidence type="ECO:0000313" key="1">
    <source>
        <dbReference type="EnsemblPlants" id="AVESA.00010b.r2.5CG0880110.1.CDS"/>
    </source>
</evidence>
<organism evidence="1 2">
    <name type="scientific">Avena sativa</name>
    <name type="common">Oat</name>
    <dbReference type="NCBI Taxonomy" id="4498"/>
    <lineage>
        <taxon>Eukaryota</taxon>
        <taxon>Viridiplantae</taxon>
        <taxon>Streptophyta</taxon>
        <taxon>Embryophyta</taxon>
        <taxon>Tracheophyta</taxon>
        <taxon>Spermatophyta</taxon>
        <taxon>Magnoliopsida</taxon>
        <taxon>Liliopsida</taxon>
        <taxon>Poales</taxon>
        <taxon>Poaceae</taxon>
        <taxon>BOP clade</taxon>
        <taxon>Pooideae</taxon>
        <taxon>Poodae</taxon>
        <taxon>Poeae</taxon>
        <taxon>Poeae Chloroplast Group 1 (Aveneae type)</taxon>
        <taxon>Aveninae</taxon>
        <taxon>Avena</taxon>
    </lineage>
</organism>
<dbReference type="EnsemblPlants" id="AVESA.00010b.r2.5CG0880110.1">
    <property type="protein sequence ID" value="AVESA.00010b.r2.5CG0880110.1.CDS"/>
    <property type="gene ID" value="AVESA.00010b.r2.5CG0880110"/>
</dbReference>